<accession>A0A9P6JU90</accession>
<dbReference type="SUPFAM" id="SSF46785">
    <property type="entry name" value="Winged helix' DNA-binding domain"/>
    <property type="match status" value="1"/>
</dbReference>
<dbReference type="Proteomes" id="UP000807306">
    <property type="component" value="Unassembled WGS sequence"/>
</dbReference>
<dbReference type="Pfam" id="PF26557">
    <property type="entry name" value="Cullin_AB"/>
    <property type="match status" value="1"/>
</dbReference>
<dbReference type="InterPro" id="IPR036390">
    <property type="entry name" value="WH_DNA-bd_sf"/>
</dbReference>
<reference evidence="8" key="1">
    <citation type="submission" date="2020-11" db="EMBL/GenBank/DDBJ databases">
        <authorList>
            <consortium name="DOE Joint Genome Institute"/>
            <person name="Ahrendt S."/>
            <person name="Riley R."/>
            <person name="Andreopoulos W."/>
            <person name="Labutti K."/>
            <person name="Pangilinan J."/>
            <person name="Ruiz-Duenas F.J."/>
            <person name="Barrasa J.M."/>
            <person name="Sanchez-Garcia M."/>
            <person name="Camarero S."/>
            <person name="Miyauchi S."/>
            <person name="Serrano A."/>
            <person name="Linde D."/>
            <person name="Babiker R."/>
            <person name="Drula E."/>
            <person name="Ayuso-Fernandez I."/>
            <person name="Pacheco R."/>
            <person name="Padilla G."/>
            <person name="Ferreira P."/>
            <person name="Barriuso J."/>
            <person name="Kellner H."/>
            <person name="Castanera R."/>
            <person name="Alfaro M."/>
            <person name="Ramirez L."/>
            <person name="Pisabarro A.G."/>
            <person name="Kuo A."/>
            <person name="Tritt A."/>
            <person name="Lipzen A."/>
            <person name="He G."/>
            <person name="Yan M."/>
            <person name="Ng V."/>
            <person name="Cullen D."/>
            <person name="Martin F."/>
            <person name="Rosso M.-N."/>
            <person name="Henrissat B."/>
            <person name="Hibbett D."/>
            <person name="Martinez A.T."/>
            <person name="Grigoriev I.V."/>
        </authorList>
    </citation>
    <scope>NUCLEOTIDE SEQUENCE</scope>
    <source>
        <strain evidence="8">CBS 506.95</strain>
    </source>
</reference>
<keyword evidence="2" id="KW-1017">Isopeptide bond</keyword>
<name>A0A9P6JU90_9AGAR</name>
<evidence type="ECO:0000313" key="9">
    <source>
        <dbReference type="Proteomes" id="UP000807306"/>
    </source>
</evidence>
<comment type="caution">
    <text evidence="8">The sequence shown here is derived from an EMBL/GenBank/DDBJ whole genome shotgun (WGS) entry which is preliminary data.</text>
</comment>
<dbReference type="FunFam" id="1.10.10.10:FF:000014">
    <property type="entry name" value="Cullin 1"/>
    <property type="match status" value="1"/>
</dbReference>
<evidence type="ECO:0000256" key="5">
    <source>
        <dbReference type="RuleBase" id="RU003829"/>
    </source>
</evidence>
<dbReference type="EMBL" id="MU157831">
    <property type="protein sequence ID" value="KAF9532609.1"/>
    <property type="molecule type" value="Genomic_DNA"/>
</dbReference>
<evidence type="ECO:0000256" key="3">
    <source>
        <dbReference type="ARBA" id="ARBA00022843"/>
    </source>
</evidence>
<protein>
    <submittedName>
        <fullName evidence="8">Cullin</fullName>
    </submittedName>
</protein>
<organism evidence="8 9">
    <name type="scientific">Crepidotus variabilis</name>
    <dbReference type="NCBI Taxonomy" id="179855"/>
    <lineage>
        <taxon>Eukaryota</taxon>
        <taxon>Fungi</taxon>
        <taxon>Dikarya</taxon>
        <taxon>Basidiomycota</taxon>
        <taxon>Agaricomycotina</taxon>
        <taxon>Agaricomycetes</taxon>
        <taxon>Agaricomycetidae</taxon>
        <taxon>Agaricales</taxon>
        <taxon>Agaricineae</taxon>
        <taxon>Crepidotaceae</taxon>
        <taxon>Crepidotus</taxon>
    </lineage>
</organism>
<dbReference type="Pfam" id="PF10557">
    <property type="entry name" value="Cullin_Nedd8"/>
    <property type="match status" value="1"/>
</dbReference>
<dbReference type="SMART" id="SM00884">
    <property type="entry name" value="Cullin_Nedd8"/>
    <property type="match status" value="1"/>
</dbReference>
<dbReference type="FunFam" id="1.20.1310.10:FF:000002">
    <property type="entry name" value="cullin-3 isoform X1"/>
    <property type="match status" value="1"/>
</dbReference>
<evidence type="ECO:0000256" key="4">
    <source>
        <dbReference type="PROSITE-ProRule" id="PRU00330"/>
    </source>
</evidence>
<dbReference type="InterPro" id="IPR016159">
    <property type="entry name" value="Cullin_repeat-like_dom_sf"/>
</dbReference>
<feature type="compositionally biased region" description="Basic and acidic residues" evidence="6">
    <location>
        <begin position="350"/>
        <end position="360"/>
    </location>
</feature>
<proteinExistence type="inferred from homology"/>
<dbReference type="FunFam" id="1.20.1310.10:FF:000001">
    <property type="entry name" value="Cullin 3"/>
    <property type="match status" value="1"/>
</dbReference>
<evidence type="ECO:0000256" key="2">
    <source>
        <dbReference type="ARBA" id="ARBA00022499"/>
    </source>
</evidence>
<dbReference type="InterPro" id="IPR036388">
    <property type="entry name" value="WH-like_DNA-bd_sf"/>
</dbReference>
<evidence type="ECO:0000259" key="7">
    <source>
        <dbReference type="PROSITE" id="PS50069"/>
    </source>
</evidence>
<dbReference type="SUPFAM" id="SSF75632">
    <property type="entry name" value="Cullin homology domain"/>
    <property type="match status" value="1"/>
</dbReference>
<dbReference type="SUPFAM" id="SSF74788">
    <property type="entry name" value="Cullin repeat-like"/>
    <property type="match status" value="1"/>
</dbReference>
<dbReference type="OrthoDB" id="27073at2759"/>
<sequence>MTTAPRRGKPKIMAPKKHGPEFSVDKTWTELKKNIREIQIQNASNLSFEENHRFAYNMVLNKQGETLYKGVKDLVVENLDSMAKERIEPVFPSGTTDATVLSDEDSRLLRKVKDVWEEHTNNMIRLGQILKYMDRVYTKTANVPQTQELGLELFLKQIMKTPIKDHIVRSVLNQIRHERDGCPIGRSTVKGCVDVFISLHIDHSTTIYKRDLEPAILKESEEFYLNEGVRLLAECDAPTFLSSVESRFKDEDSRVHHYLSSQTSGPLLAILDATLLVPHLLKVIEKPSGLDFMIDSNKFDDLTRLMDLCVKVPSGLQILRSAIKESIVRRGKAINDASRSDDSTNAGGEKPVEEDGSAKKDKGKTKTRAAPAGIQPALTWVFGVLTLKDKFDELWRKSFKSNREVESSMIGAFQSFMNMNNKASEFLSFFIDDHLKKGLKGKTDDEVEVVLEKTITVFRFIAEKDIFERYYKRHLSKRLLNGRSVSDDAERGMLAKLKTECGFQFTQKMEGMFIDMRVSADTSRDYANHISQSKTPELDLSVIIMTSGAWPVPQTPPVCIIPPRLGSVCESFQRFYLSRHNGRRLTWQPHLGSADVNIRFNARTHEVNVSTFALVILLLFEDVEDDHLSYNHIREATNIEEGELKRHLQSLACTKFKILRKHPQSREIDDADSFTFNQDFTYPGKKFKIATVLSKLENNDERRDTMERIEEERKVIMEACIVRVMKSRKNMSHNDLVHEVSSQLASKFQPEPSGIKRCIERLIDQEYLSRGDDRKSYGYIVSLFYWSGVQVQ</sequence>
<keyword evidence="9" id="KW-1185">Reference proteome</keyword>
<dbReference type="Gene3D" id="1.20.1310.10">
    <property type="entry name" value="Cullin Repeats"/>
    <property type="match status" value="4"/>
</dbReference>
<dbReference type="GO" id="GO:0031625">
    <property type="term" value="F:ubiquitin protein ligase binding"/>
    <property type="evidence" value="ECO:0007669"/>
    <property type="project" value="InterPro"/>
</dbReference>
<dbReference type="InterPro" id="IPR001373">
    <property type="entry name" value="Cullin_N"/>
</dbReference>
<evidence type="ECO:0000256" key="1">
    <source>
        <dbReference type="ARBA" id="ARBA00006019"/>
    </source>
</evidence>
<dbReference type="SMART" id="SM00182">
    <property type="entry name" value="CULLIN"/>
    <property type="match status" value="1"/>
</dbReference>
<dbReference type="InterPro" id="IPR059120">
    <property type="entry name" value="Cullin-like_AB"/>
</dbReference>
<dbReference type="InterPro" id="IPR019559">
    <property type="entry name" value="Cullin_neddylation_domain"/>
</dbReference>
<evidence type="ECO:0000256" key="6">
    <source>
        <dbReference type="SAM" id="MobiDB-lite"/>
    </source>
</evidence>
<keyword evidence="3" id="KW-0832">Ubl conjugation</keyword>
<dbReference type="InterPro" id="IPR036317">
    <property type="entry name" value="Cullin_homology_sf"/>
</dbReference>
<feature type="domain" description="Cullin family profile" evidence="7">
    <location>
        <begin position="422"/>
        <end position="652"/>
    </location>
</feature>
<dbReference type="Gene3D" id="3.30.230.130">
    <property type="entry name" value="Cullin, Chain C, Domain 2"/>
    <property type="match status" value="1"/>
</dbReference>
<comment type="similarity">
    <text evidence="1 4 5">Belongs to the cullin family.</text>
</comment>
<dbReference type="PANTHER" id="PTHR11932">
    <property type="entry name" value="CULLIN"/>
    <property type="match status" value="1"/>
</dbReference>
<dbReference type="InterPro" id="IPR016158">
    <property type="entry name" value="Cullin_homology"/>
</dbReference>
<dbReference type="PROSITE" id="PS50069">
    <property type="entry name" value="CULLIN_2"/>
    <property type="match status" value="1"/>
</dbReference>
<evidence type="ECO:0000313" key="8">
    <source>
        <dbReference type="EMBL" id="KAF9532609.1"/>
    </source>
</evidence>
<dbReference type="InterPro" id="IPR045093">
    <property type="entry name" value="Cullin"/>
</dbReference>
<dbReference type="GO" id="GO:0006511">
    <property type="term" value="P:ubiquitin-dependent protein catabolic process"/>
    <property type="evidence" value="ECO:0007669"/>
    <property type="project" value="InterPro"/>
</dbReference>
<dbReference type="AlphaFoldDB" id="A0A9P6JU90"/>
<gene>
    <name evidence="8" type="ORF">CPB83DRAFT_903615</name>
</gene>
<dbReference type="Pfam" id="PF00888">
    <property type="entry name" value="Cullin"/>
    <property type="match status" value="1"/>
</dbReference>
<dbReference type="Gene3D" id="1.10.10.10">
    <property type="entry name" value="Winged helix-like DNA-binding domain superfamily/Winged helix DNA-binding domain"/>
    <property type="match status" value="1"/>
</dbReference>
<feature type="region of interest" description="Disordered" evidence="6">
    <location>
        <begin position="334"/>
        <end position="370"/>
    </location>
</feature>